<dbReference type="InterPro" id="IPR023795">
    <property type="entry name" value="Serpin_CS"/>
</dbReference>
<dbReference type="Pfam" id="PF00079">
    <property type="entry name" value="Serpin"/>
    <property type="match status" value="1"/>
</dbReference>
<sequence length="415" mass="45832">MFLNRRTFLHSAGLLSLGAIMPLNAAESPVADLGSTTGVNPFAIDLYSQLKSQKGNVFVSPLSISCALGMTAAGAKGETLTQMTKTLRLPEPADRPEQHKRFARLVFALYGGPERKSRPYQLHVANAIYAQKGYPWRAEFKKVVGEYAAELNDVDFTAEAEKTRLAINKWAADQTKDKIQNLFAERTINSLTRLVIVNAIYYKGQWEKPFVKTATKDAPFQLADGTKLDVPMMFQKSRVRMHETEEVQLLELPYSGQQTSMLIFLPKANDGLADFEAKFTADSVAKSISELKPAGEVQIYLPKFKVSTEYTLNDTLKAMGMTDAFNFEKADFGGMVTSKPEGELAITTVVHKAYCDVNEEGTEAAAATGVAVGVRSVRDPSERKIFKADHPFLFAIRHNPTNTLLFTGRVSNPKA</sequence>
<dbReference type="OrthoDB" id="9764871at2"/>
<evidence type="ECO:0000259" key="3">
    <source>
        <dbReference type="SMART" id="SM00093"/>
    </source>
</evidence>
<dbReference type="InterPro" id="IPR042185">
    <property type="entry name" value="Serpin_sf_2"/>
</dbReference>
<keyword evidence="5" id="KW-1185">Reference proteome</keyword>
<dbReference type="GO" id="GO:0005615">
    <property type="term" value="C:extracellular space"/>
    <property type="evidence" value="ECO:0007669"/>
    <property type="project" value="InterPro"/>
</dbReference>
<name>A0A5C1AM75_9BACT</name>
<dbReference type="PANTHER" id="PTHR11461:SF211">
    <property type="entry name" value="GH10112P-RELATED"/>
    <property type="match status" value="1"/>
</dbReference>
<feature type="chain" id="PRO_5022809048" evidence="2">
    <location>
        <begin position="26"/>
        <end position="415"/>
    </location>
</feature>
<dbReference type="InterPro" id="IPR006311">
    <property type="entry name" value="TAT_signal"/>
</dbReference>
<dbReference type="InterPro" id="IPR036186">
    <property type="entry name" value="Serpin_sf"/>
</dbReference>
<feature type="signal peptide" evidence="2">
    <location>
        <begin position="1"/>
        <end position="25"/>
    </location>
</feature>
<dbReference type="PROSITE" id="PS51318">
    <property type="entry name" value="TAT"/>
    <property type="match status" value="1"/>
</dbReference>
<evidence type="ECO:0000256" key="1">
    <source>
        <dbReference type="RuleBase" id="RU000411"/>
    </source>
</evidence>
<dbReference type="Gene3D" id="3.30.497.10">
    <property type="entry name" value="Antithrombin, subunit I, domain 2"/>
    <property type="match status" value="1"/>
</dbReference>
<dbReference type="GO" id="GO:0004867">
    <property type="term" value="F:serine-type endopeptidase inhibitor activity"/>
    <property type="evidence" value="ECO:0007669"/>
    <property type="project" value="InterPro"/>
</dbReference>
<dbReference type="AlphaFoldDB" id="A0A5C1AM75"/>
<protein>
    <submittedName>
        <fullName evidence="4">Serpin family protein</fullName>
    </submittedName>
</protein>
<feature type="domain" description="Serpin" evidence="3">
    <location>
        <begin position="44"/>
        <end position="413"/>
    </location>
</feature>
<dbReference type="SUPFAM" id="SSF56574">
    <property type="entry name" value="Serpins"/>
    <property type="match status" value="1"/>
</dbReference>
<evidence type="ECO:0000313" key="5">
    <source>
        <dbReference type="Proteomes" id="UP000324974"/>
    </source>
</evidence>
<dbReference type="PROSITE" id="PS00284">
    <property type="entry name" value="SERPIN"/>
    <property type="match status" value="1"/>
</dbReference>
<organism evidence="4 5">
    <name type="scientific">Limnoglobus roseus</name>
    <dbReference type="NCBI Taxonomy" id="2598579"/>
    <lineage>
        <taxon>Bacteria</taxon>
        <taxon>Pseudomonadati</taxon>
        <taxon>Planctomycetota</taxon>
        <taxon>Planctomycetia</taxon>
        <taxon>Gemmatales</taxon>
        <taxon>Gemmataceae</taxon>
        <taxon>Limnoglobus</taxon>
    </lineage>
</organism>
<dbReference type="SMART" id="SM00093">
    <property type="entry name" value="SERPIN"/>
    <property type="match status" value="1"/>
</dbReference>
<dbReference type="CDD" id="cd19590">
    <property type="entry name" value="serpin_thermopin-like"/>
    <property type="match status" value="1"/>
</dbReference>
<comment type="similarity">
    <text evidence="1">Belongs to the serpin family.</text>
</comment>
<accession>A0A5C1AM75</accession>
<proteinExistence type="inferred from homology"/>
<keyword evidence="2" id="KW-0732">Signal</keyword>
<dbReference type="Gene3D" id="2.30.39.10">
    <property type="entry name" value="Alpha-1-antitrypsin, domain 1"/>
    <property type="match status" value="1"/>
</dbReference>
<dbReference type="Proteomes" id="UP000324974">
    <property type="component" value="Chromosome"/>
</dbReference>
<dbReference type="EMBL" id="CP042425">
    <property type="protein sequence ID" value="QEL18832.1"/>
    <property type="molecule type" value="Genomic_DNA"/>
</dbReference>
<dbReference type="InterPro" id="IPR023796">
    <property type="entry name" value="Serpin_dom"/>
</dbReference>
<reference evidence="5" key="1">
    <citation type="submission" date="2019-08" db="EMBL/GenBank/DDBJ databases">
        <title>Limnoglobus roseus gen. nov., sp. nov., a novel freshwater planctomycete with a giant genome from the family Gemmataceae.</title>
        <authorList>
            <person name="Kulichevskaya I.S."/>
            <person name="Naumoff D.G."/>
            <person name="Miroshnikov K."/>
            <person name="Ivanova A."/>
            <person name="Philippov D.A."/>
            <person name="Hakobyan A."/>
            <person name="Rijpstra I.C."/>
            <person name="Sinninghe Damste J.S."/>
            <person name="Liesack W."/>
            <person name="Dedysh S.N."/>
        </authorList>
    </citation>
    <scope>NUCLEOTIDE SEQUENCE [LARGE SCALE GENOMIC DNA]</scope>
    <source>
        <strain evidence="5">PX52</strain>
    </source>
</reference>
<dbReference type="PANTHER" id="PTHR11461">
    <property type="entry name" value="SERINE PROTEASE INHIBITOR, SERPIN"/>
    <property type="match status" value="1"/>
</dbReference>
<dbReference type="KEGG" id="lrs:PX52LOC_05872"/>
<gene>
    <name evidence="4" type="ORF">PX52LOC_05872</name>
</gene>
<evidence type="ECO:0000313" key="4">
    <source>
        <dbReference type="EMBL" id="QEL18832.1"/>
    </source>
</evidence>
<dbReference type="InterPro" id="IPR000215">
    <property type="entry name" value="Serpin_fam"/>
</dbReference>
<dbReference type="InterPro" id="IPR042178">
    <property type="entry name" value="Serpin_sf_1"/>
</dbReference>
<evidence type="ECO:0000256" key="2">
    <source>
        <dbReference type="SAM" id="SignalP"/>
    </source>
</evidence>